<dbReference type="PANTHER" id="PTHR30143">
    <property type="entry name" value="ACID HYDRATASE"/>
    <property type="match status" value="1"/>
</dbReference>
<dbReference type="RefSeq" id="WP_193676494.1">
    <property type="nucleotide sequence ID" value="NZ_JADDIV010000003.1"/>
</dbReference>
<dbReference type="Pfam" id="PF01557">
    <property type="entry name" value="FAA_hydrolase"/>
    <property type="match status" value="1"/>
</dbReference>
<sequence>MTPELLLRHLDEATFWPAGCGLPVGEAYERALSVRQLRIARGERPRGYKVGFTNRGIWPRYGVFAPIWGSVWDTTLSFCEGEGEVALAGTCQPRIEPECVFGLRATPPARASLDDLRACIDWVAPGFEIVQSHMADWKFEAADTVADGGLHARLLVGRRIPATELPAGATAFEAKLAAATITLSRDGERVDAGSGANVLEGPLHALAHFLAALRDCPGATDLQPGDVVTTGTWTDAWPVQPGEHWRAEFSAPLQPLSVRFT</sequence>
<proteinExistence type="predicted"/>
<dbReference type="InterPro" id="IPR050772">
    <property type="entry name" value="Hydratase-Decarb/MhpD_sf"/>
</dbReference>
<dbReference type="PANTHER" id="PTHR30143:SF0">
    <property type="entry name" value="2-KETO-4-PENTENOATE HYDRATASE"/>
    <property type="match status" value="1"/>
</dbReference>
<keyword evidence="1" id="KW-0456">Lyase</keyword>
<dbReference type="EMBL" id="JADDIV010000003">
    <property type="protein sequence ID" value="MBE7367865.1"/>
    <property type="molecule type" value="Genomic_DNA"/>
</dbReference>
<dbReference type="SUPFAM" id="SSF56529">
    <property type="entry name" value="FAH"/>
    <property type="match status" value="1"/>
</dbReference>
<evidence type="ECO:0000313" key="3">
    <source>
        <dbReference type="EMBL" id="MBE7367865.1"/>
    </source>
</evidence>
<name>A0ABR9S2Z5_9BURK</name>
<dbReference type="InterPro" id="IPR036663">
    <property type="entry name" value="Fumarylacetoacetase_C_sf"/>
</dbReference>
<organism evidence="3 4">
    <name type="scientific">Ramlibacter pallidus</name>
    <dbReference type="NCBI Taxonomy" id="2780087"/>
    <lineage>
        <taxon>Bacteria</taxon>
        <taxon>Pseudomonadati</taxon>
        <taxon>Pseudomonadota</taxon>
        <taxon>Betaproteobacteria</taxon>
        <taxon>Burkholderiales</taxon>
        <taxon>Comamonadaceae</taxon>
        <taxon>Ramlibacter</taxon>
    </lineage>
</organism>
<evidence type="ECO:0000256" key="1">
    <source>
        <dbReference type="ARBA" id="ARBA00023239"/>
    </source>
</evidence>
<protein>
    <submittedName>
        <fullName evidence="3">Fumarylacetoacetate hydrolase family protein</fullName>
    </submittedName>
</protein>
<keyword evidence="3" id="KW-0378">Hydrolase</keyword>
<gene>
    <name evidence="3" type="ORF">IM787_09820</name>
</gene>
<feature type="domain" description="Fumarylacetoacetase-like C-terminal" evidence="2">
    <location>
        <begin position="95"/>
        <end position="249"/>
    </location>
</feature>
<reference evidence="3 4" key="1">
    <citation type="submission" date="2020-10" db="EMBL/GenBank/DDBJ databases">
        <title>Ramlibacter sp. HM2 16S ribosomal RNA gene Genome sequencing and assembly.</title>
        <authorList>
            <person name="Kang M."/>
        </authorList>
    </citation>
    <scope>NUCLEOTIDE SEQUENCE [LARGE SCALE GENOMIC DNA]</scope>
    <source>
        <strain evidence="3 4">HM2</strain>
    </source>
</reference>
<evidence type="ECO:0000313" key="4">
    <source>
        <dbReference type="Proteomes" id="UP000806285"/>
    </source>
</evidence>
<dbReference type="InterPro" id="IPR011234">
    <property type="entry name" value="Fumarylacetoacetase-like_C"/>
</dbReference>
<keyword evidence="4" id="KW-1185">Reference proteome</keyword>
<comment type="caution">
    <text evidence="3">The sequence shown here is derived from an EMBL/GenBank/DDBJ whole genome shotgun (WGS) entry which is preliminary data.</text>
</comment>
<dbReference type="GO" id="GO:0016787">
    <property type="term" value="F:hydrolase activity"/>
    <property type="evidence" value="ECO:0007669"/>
    <property type="project" value="UniProtKB-KW"/>
</dbReference>
<accession>A0ABR9S2Z5</accession>
<dbReference type="Proteomes" id="UP000806285">
    <property type="component" value="Unassembled WGS sequence"/>
</dbReference>
<evidence type="ECO:0000259" key="2">
    <source>
        <dbReference type="Pfam" id="PF01557"/>
    </source>
</evidence>
<dbReference type="Gene3D" id="3.90.850.10">
    <property type="entry name" value="Fumarylacetoacetase-like, C-terminal domain"/>
    <property type="match status" value="1"/>
</dbReference>